<dbReference type="InterPro" id="IPR020845">
    <property type="entry name" value="AMP-binding_CS"/>
</dbReference>
<dbReference type="PROSITE" id="PS00455">
    <property type="entry name" value="AMP_BINDING"/>
    <property type="match status" value="1"/>
</dbReference>
<dbReference type="Gene3D" id="1.10.1200.10">
    <property type="entry name" value="ACP-like"/>
    <property type="match status" value="1"/>
</dbReference>
<dbReference type="Pfam" id="PF00501">
    <property type="entry name" value="AMP-binding"/>
    <property type="match status" value="1"/>
</dbReference>
<dbReference type="SMART" id="SM00823">
    <property type="entry name" value="PKS_PP"/>
    <property type="match status" value="1"/>
</dbReference>
<evidence type="ECO:0000313" key="4">
    <source>
        <dbReference type="EMBL" id="KAF9894429.1"/>
    </source>
</evidence>
<dbReference type="Gene3D" id="3.40.50.12780">
    <property type="entry name" value="N-terminal domain of ligase-like"/>
    <property type="match status" value="1"/>
</dbReference>
<dbReference type="Pfam" id="PF23562">
    <property type="entry name" value="AMP-binding_C_3"/>
    <property type="match status" value="1"/>
</dbReference>
<dbReference type="InterPro" id="IPR042099">
    <property type="entry name" value="ANL_N_sf"/>
</dbReference>
<dbReference type="PROSITE" id="PS50075">
    <property type="entry name" value="CARRIER"/>
    <property type="match status" value="1"/>
</dbReference>
<sequence>MTSKVSSHASQPLPVIIENIARSTPDRLWAKCPITQSEHHGGVDVAPVYRLITCREFANAINHFAYMLRESLGDAHDFETLAYLGPSDIRYSIVVVAAMKAGYKTFLPSPRNSRIAFQTLMAKLDCKFLITTDPEPACVPALARGYKMVKLVVPDPEVLLTCPGGRVFPYSKTFDIAKDDPLLVLHTSGTTGIPKPLVFTNGFLAKHIMALSLEAADDKSCSLASWYKIGHMYCMLPPYHMAGMVTTLFLGAYFHAVPVYPVPGAPPTGASFIKTLQYVSADSAFLPPSIICDLAENEPELEGLATDLDYLLFAGGSVPQLAGDKVSSSMPLYSMLGSSECGAIPLTRPRNDDTSTDWNFICVHPFAGVEFQPRIDNMYEMVVIKRPEYECYQPVFTLFPDLSEYHTNDLFTPHPTASNMWMHRARMDDIIVLLNGEKTNPVSFEHRVASHPDVESALIAGNQQAEVALLVEMKDRSIALTPHKQARIIDTLWPVIQEANTSCPAHAKVSRPRILLTDPSKPMFRAGKGTVQRQATWELYAAELDALYYDDSLNEAEQTDHDNEDPDAIEETIRRIIRDVTQWEEVDDDDDDFFSNGMDSLHALQIRRRLKSEFHIPSLSTDMIYTNPSVLLLTQAIVATVGPYSNTPADLEKQRLETMQTYLDKYCAQINEMASSTNMSKPQSSPSHQTVVLTGSTGAIGSYILDQLLQTPSVAHIYCLNRSSNSEPLQKARNTLRNLPTAFPASRVTFLNADLSQPDLGLSPDHHRVIQATATLIIHNAWPVDFNQKLRSFEPSLDTVINLIRLVTQSPHRPYLFYLSSIAATLNYHRTGYNHAFVPETVLSNFRCASPGGYGESKYLAERMLDHAARQLHIHAASSRVGQVAGSTQAASSWNRHEWLPSLVVSSQYLKALPTSLGGGEPSDSDSDGGSAMLDWMAIDEVARVLVQLAFVSAPARDNDGGLRVFHPVHPRPTKWNELLPAVQGALVEATGDGGIEMVSFGEWVARLEESEAALSNATQMTGAGSTAALLHANPGLKLVEFYLGLLYGNREWVRMDTVQTLASSEALCRIESLKPEWLHGWARSWLELPN</sequence>
<dbReference type="InterPro" id="IPR036736">
    <property type="entry name" value="ACP-like_sf"/>
</dbReference>
<dbReference type="SUPFAM" id="SSF51735">
    <property type="entry name" value="NAD(P)-binding Rossmann-fold domains"/>
    <property type="match status" value="1"/>
</dbReference>
<dbReference type="InterPro" id="IPR000873">
    <property type="entry name" value="AMP-dep_synth/lig_dom"/>
</dbReference>
<keyword evidence="2" id="KW-0597">Phosphoprotein</keyword>
<dbReference type="PANTHER" id="PTHR43439:SF2">
    <property type="entry name" value="ENZYME, PUTATIVE (JCVI)-RELATED"/>
    <property type="match status" value="1"/>
</dbReference>
<dbReference type="InterPro" id="IPR013120">
    <property type="entry name" value="FAR_NAD-bd"/>
</dbReference>
<evidence type="ECO:0000259" key="3">
    <source>
        <dbReference type="PROSITE" id="PS50075"/>
    </source>
</evidence>
<reference evidence="4" key="1">
    <citation type="journal article" date="2019" name="Beilstein J. Org. Chem.">
        <title>Nanangenines: drimane sesquiterpenoids as the dominant metabolite cohort of a novel Australian fungus, Aspergillus nanangensis.</title>
        <authorList>
            <person name="Lacey H.J."/>
            <person name="Gilchrist C.L.M."/>
            <person name="Crombie A."/>
            <person name="Kalaitzis J.A."/>
            <person name="Vuong D."/>
            <person name="Rutledge P.J."/>
            <person name="Turner P."/>
            <person name="Pitt J.I."/>
            <person name="Lacey E."/>
            <person name="Chooi Y.H."/>
            <person name="Piggott A.M."/>
        </authorList>
    </citation>
    <scope>NUCLEOTIDE SEQUENCE</scope>
    <source>
        <strain evidence="4">MST-FP2251</strain>
    </source>
</reference>
<dbReference type="Pfam" id="PF07993">
    <property type="entry name" value="NAD_binding_4"/>
    <property type="match status" value="1"/>
</dbReference>
<dbReference type="Pfam" id="PF00550">
    <property type="entry name" value="PP-binding"/>
    <property type="match status" value="1"/>
</dbReference>
<comment type="caution">
    <text evidence="4">The sequence shown here is derived from an EMBL/GenBank/DDBJ whole genome shotgun (WGS) entry which is preliminary data.</text>
</comment>
<dbReference type="AlphaFoldDB" id="A0AAD4CXB9"/>
<gene>
    <name evidence="4" type="ORF">FE257_007932</name>
</gene>
<dbReference type="InterPro" id="IPR051414">
    <property type="entry name" value="Adenylate-forming_Reductase"/>
</dbReference>
<keyword evidence="1" id="KW-0596">Phosphopantetheine</keyword>
<keyword evidence="5" id="KW-1185">Reference proteome</keyword>
<protein>
    <recommendedName>
        <fullName evidence="3">Carrier domain-containing protein</fullName>
    </recommendedName>
</protein>
<reference evidence="4" key="2">
    <citation type="submission" date="2020-02" db="EMBL/GenBank/DDBJ databases">
        <authorList>
            <person name="Gilchrist C.L.M."/>
            <person name="Chooi Y.-H."/>
        </authorList>
    </citation>
    <scope>NUCLEOTIDE SEQUENCE</scope>
    <source>
        <strain evidence="4">MST-FP2251</strain>
    </source>
</reference>
<evidence type="ECO:0000313" key="5">
    <source>
        <dbReference type="Proteomes" id="UP001194746"/>
    </source>
</evidence>
<evidence type="ECO:0000256" key="2">
    <source>
        <dbReference type="ARBA" id="ARBA00022553"/>
    </source>
</evidence>
<dbReference type="InterPro" id="IPR009081">
    <property type="entry name" value="PP-bd_ACP"/>
</dbReference>
<organism evidence="4 5">
    <name type="scientific">Aspergillus nanangensis</name>
    <dbReference type="NCBI Taxonomy" id="2582783"/>
    <lineage>
        <taxon>Eukaryota</taxon>
        <taxon>Fungi</taxon>
        <taxon>Dikarya</taxon>
        <taxon>Ascomycota</taxon>
        <taxon>Pezizomycotina</taxon>
        <taxon>Eurotiomycetes</taxon>
        <taxon>Eurotiomycetidae</taxon>
        <taxon>Eurotiales</taxon>
        <taxon>Aspergillaceae</taxon>
        <taxon>Aspergillus</taxon>
        <taxon>Aspergillus subgen. Circumdati</taxon>
    </lineage>
</organism>
<dbReference type="Proteomes" id="UP001194746">
    <property type="component" value="Unassembled WGS sequence"/>
</dbReference>
<dbReference type="InterPro" id="IPR036291">
    <property type="entry name" value="NAD(P)-bd_dom_sf"/>
</dbReference>
<dbReference type="SUPFAM" id="SSF56801">
    <property type="entry name" value="Acetyl-CoA synthetase-like"/>
    <property type="match status" value="1"/>
</dbReference>
<feature type="domain" description="Carrier" evidence="3">
    <location>
        <begin position="564"/>
        <end position="641"/>
    </location>
</feature>
<dbReference type="PANTHER" id="PTHR43439">
    <property type="entry name" value="PHENYLACETATE-COENZYME A LIGASE"/>
    <property type="match status" value="1"/>
</dbReference>
<dbReference type="InterPro" id="IPR020806">
    <property type="entry name" value="PKS_PP-bd"/>
</dbReference>
<dbReference type="Gene3D" id="3.40.50.720">
    <property type="entry name" value="NAD(P)-binding Rossmann-like Domain"/>
    <property type="match status" value="1"/>
</dbReference>
<dbReference type="SUPFAM" id="SSF47336">
    <property type="entry name" value="ACP-like"/>
    <property type="match status" value="1"/>
</dbReference>
<evidence type="ECO:0000256" key="1">
    <source>
        <dbReference type="ARBA" id="ARBA00022450"/>
    </source>
</evidence>
<name>A0AAD4CXB9_ASPNN</name>
<accession>A0AAD4CXB9</accession>
<proteinExistence type="predicted"/>
<dbReference type="EMBL" id="VCAU01000004">
    <property type="protein sequence ID" value="KAF9894429.1"/>
    <property type="molecule type" value="Genomic_DNA"/>
</dbReference>
<dbReference type="GO" id="GO:0031177">
    <property type="term" value="F:phosphopantetheine binding"/>
    <property type="evidence" value="ECO:0007669"/>
    <property type="project" value="InterPro"/>
</dbReference>